<sequence>MAVEDMWVEEQSSSLLMERQDKATVLPRSRSAGVHPWVWCGGGRCFGLILCRVDAGKAKCESKRYAKATSARPSNARRHVLQSRPRS</sequence>
<evidence type="ECO:0000256" key="1">
    <source>
        <dbReference type="SAM" id="MobiDB-lite"/>
    </source>
</evidence>
<keyword evidence="3" id="KW-1185">Reference proteome</keyword>
<organism evidence="2 3">
    <name type="scientific">Musa troglodytarum</name>
    <name type="common">fe'i banana</name>
    <dbReference type="NCBI Taxonomy" id="320322"/>
    <lineage>
        <taxon>Eukaryota</taxon>
        <taxon>Viridiplantae</taxon>
        <taxon>Streptophyta</taxon>
        <taxon>Embryophyta</taxon>
        <taxon>Tracheophyta</taxon>
        <taxon>Spermatophyta</taxon>
        <taxon>Magnoliopsida</taxon>
        <taxon>Liliopsida</taxon>
        <taxon>Zingiberales</taxon>
        <taxon>Musaceae</taxon>
        <taxon>Musa</taxon>
    </lineage>
</organism>
<accession>A0A9E7FTC7</accession>
<dbReference type="Proteomes" id="UP001055439">
    <property type="component" value="Chromosome 5"/>
</dbReference>
<gene>
    <name evidence="2" type="ORF">MUK42_33934</name>
</gene>
<proteinExistence type="predicted"/>
<protein>
    <submittedName>
        <fullName evidence="2">Uncharacterized protein</fullName>
    </submittedName>
</protein>
<evidence type="ECO:0000313" key="3">
    <source>
        <dbReference type="Proteomes" id="UP001055439"/>
    </source>
</evidence>
<feature type="compositionally biased region" description="Basic residues" evidence="1">
    <location>
        <begin position="75"/>
        <end position="87"/>
    </location>
</feature>
<name>A0A9E7FTC7_9LILI</name>
<dbReference type="AlphaFoldDB" id="A0A9E7FTC7"/>
<evidence type="ECO:0000313" key="2">
    <source>
        <dbReference type="EMBL" id="URE02020.1"/>
    </source>
</evidence>
<reference evidence="2" key="1">
    <citation type="submission" date="2022-05" db="EMBL/GenBank/DDBJ databases">
        <title>The Musa troglodytarum L. genome provides insights into the mechanism of non-climacteric behaviour and enrichment of carotenoids.</title>
        <authorList>
            <person name="Wang J."/>
        </authorList>
    </citation>
    <scope>NUCLEOTIDE SEQUENCE</scope>
    <source>
        <tissue evidence="2">Leaf</tissue>
    </source>
</reference>
<dbReference type="EMBL" id="CP097507">
    <property type="protein sequence ID" value="URE02020.1"/>
    <property type="molecule type" value="Genomic_DNA"/>
</dbReference>
<feature type="region of interest" description="Disordered" evidence="1">
    <location>
        <begin position="64"/>
        <end position="87"/>
    </location>
</feature>